<proteinExistence type="inferred from homology"/>
<protein>
    <submittedName>
        <fullName evidence="7">FAD-binding protein</fullName>
    </submittedName>
</protein>
<keyword evidence="4" id="KW-0274">FAD</keyword>
<keyword evidence="5" id="KW-0560">Oxidoreductase</keyword>
<dbReference type="PROSITE" id="PS51387">
    <property type="entry name" value="FAD_PCMH"/>
    <property type="match status" value="1"/>
</dbReference>
<dbReference type="PANTHER" id="PTHR42973:SF39">
    <property type="entry name" value="FAD-BINDING PCMH-TYPE DOMAIN-CONTAINING PROTEIN"/>
    <property type="match status" value="1"/>
</dbReference>
<dbReference type="Gene3D" id="3.30.43.10">
    <property type="entry name" value="Uridine Diphospho-n-acetylenolpyruvylglucosamine Reductase, domain 2"/>
    <property type="match status" value="1"/>
</dbReference>
<dbReference type="Gene3D" id="3.30.465.10">
    <property type="match status" value="1"/>
</dbReference>
<dbReference type="InterPro" id="IPR050416">
    <property type="entry name" value="FAD-linked_Oxidoreductase"/>
</dbReference>
<dbReference type="InterPro" id="IPR016167">
    <property type="entry name" value="FAD-bd_PCMH_sub1"/>
</dbReference>
<comment type="cofactor">
    <cofactor evidence="1">
        <name>FAD</name>
        <dbReference type="ChEBI" id="CHEBI:57692"/>
    </cofactor>
</comment>
<evidence type="ECO:0000256" key="2">
    <source>
        <dbReference type="ARBA" id="ARBA00005466"/>
    </source>
</evidence>
<dbReference type="Gene3D" id="3.40.462.20">
    <property type="match status" value="1"/>
</dbReference>
<accession>A0A927Q0D8</accession>
<reference evidence="7" key="1">
    <citation type="submission" date="2020-09" db="EMBL/GenBank/DDBJ databases">
        <title>Nocardioides sp. strain MJB4 16S ribosomal RNA gene Genome sequencing and assembly.</title>
        <authorList>
            <person name="Kim I."/>
        </authorList>
    </citation>
    <scope>NUCLEOTIDE SEQUENCE</scope>
    <source>
        <strain evidence="7">MJB4</strain>
    </source>
</reference>
<sequence>MTIEETLEPPASGPAESLRGLCGGRVHLPGEPGYDAARAAWNLAVDQRPAAVALPQDVDDVVAVVRAAAAAGLRVAPQSTGHNAGPLAHAGLEGTVLVRLSDMTGVDIDPGARTARVVGGTLWQDVVAAAAPHGLAALHGSSPDVAVAGYSLGGGLSWYARRHGLAAHQLTAVEIVTADGTLLRADAEHHADLFWALRGGGGGLGVVTALEFRLLPLADVYGGMLLWDRAHAPEVLRAWTTWTRHLPDSVTTSVRVMSFPPLPELPPFLSGRRLVVVDGAVLEDDGTAEDLLRPLRDLGPEMDTFARMPAAGLIDVHMDPPQPTPAVSGHAMIESVPEEAVAALLAEVGPDADTSLLFAELRHLGGALATAPPGAGALSHLPTEYALYCVAVAMTPELAKRGSADAARVVEALRPWSSARTYLNFAEESVDPRTGYPDETWSRLVRLKEEIDPDGVFLGNHPLPGRR</sequence>
<name>A0A927Q0D8_9ACTN</name>
<dbReference type="EMBL" id="JACYXZ010000003">
    <property type="protein sequence ID" value="MBD8870525.1"/>
    <property type="molecule type" value="Genomic_DNA"/>
</dbReference>
<evidence type="ECO:0000313" key="7">
    <source>
        <dbReference type="EMBL" id="MBD8870525.1"/>
    </source>
</evidence>
<evidence type="ECO:0000259" key="6">
    <source>
        <dbReference type="PROSITE" id="PS51387"/>
    </source>
</evidence>
<keyword evidence="8" id="KW-1185">Reference proteome</keyword>
<dbReference type="Proteomes" id="UP000616839">
    <property type="component" value="Unassembled WGS sequence"/>
</dbReference>
<dbReference type="PROSITE" id="PS00862">
    <property type="entry name" value="OX2_COVAL_FAD"/>
    <property type="match status" value="1"/>
</dbReference>
<dbReference type="InterPro" id="IPR016169">
    <property type="entry name" value="FAD-bd_PCMH_sub2"/>
</dbReference>
<evidence type="ECO:0000256" key="3">
    <source>
        <dbReference type="ARBA" id="ARBA00022630"/>
    </source>
</evidence>
<comment type="caution">
    <text evidence="7">The sequence shown here is derived from an EMBL/GenBank/DDBJ whole genome shotgun (WGS) entry which is preliminary data.</text>
</comment>
<dbReference type="AlphaFoldDB" id="A0A927Q0D8"/>
<feature type="domain" description="FAD-binding PCMH-type" evidence="6">
    <location>
        <begin position="45"/>
        <end position="217"/>
    </location>
</feature>
<keyword evidence="3" id="KW-0285">Flavoprotein</keyword>
<dbReference type="RefSeq" id="WP_192143812.1">
    <property type="nucleotide sequence ID" value="NZ_JACYXZ010000003.1"/>
</dbReference>
<dbReference type="PANTHER" id="PTHR42973">
    <property type="entry name" value="BINDING OXIDOREDUCTASE, PUTATIVE (AFU_ORTHOLOGUE AFUA_1G17690)-RELATED"/>
    <property type="match status" value="1"/>
</dbReference>
<organism evidence="7 8">
    <name type="scientific">Nocardioides donggukensis</name>
    <dbReference type="NCBI Taxonomy" id="2774019"/>
    <lineage>
        <taxon>Bacteria</taxon>
        <taxon>Bacillati</taxon>
        <taxon>Actinomycetota</taxon>
        <taxon>Actinomycetes</taxon>
        <taxon>Propionibacteriales</taxon>
        <taxon>Nocardioidaceae</taxon>
        <taxon>Nocardioides</taxon>
    </lineage>
</organism>
<dbReference type="GO" id="GO:0071949">
    <property type="term" value="F:FAD binding"/>
    <property type="evidence" value="ECO:0007669"/>
    <property type="project" value="InterPro"/>
</dbReference>
<dbReference type="InterPro" id="IPR006094">
    <property type="entry name" value="Oxid_FAD_bind_N"/>
</dbReference>
<comment type="similarity">
    <text evidence="2">Belongs to the oxygen-dependent FAD-linked oxidoreductase family.</text>
</comment>
<gene>
    <name evidence="7" type="ORF">IE331_12895</name>
</gene>
<evidence type="ECO:0000313" key="8">
    <source>
        <dbReference type="Proteomes" id="UP000616839"/>
    </source>
</evidence>
<dbReference type="InterPro" id="IPR006093">
    <property type="entry name" value="Oxy_OxRdtase_FAD_BS"/>
</dbReference>
<evidence type="ECO:0000256" key="5">
    <source>
        <dbReference type="ARBA" id="ARBA00023002"/>
    </source>
</evidence>
<dbReference type="Pfam" id="PF01565">
    <property type="entry name" value="FAD_binding_4"/>
    <property type="match status" value="1"/>
</dbReference>
<dbReference type="InterPro" id="IPR016166">
    <property type="entry name" value="FAD-bd_PCMH"/>
</dbReference>
<dbReference type="SUPFAM" id="SSF56176">
    <property type="entry name" value="FAD-binding/transporter-associated domain-like"/>
    <property type="match status" value="1"/>
</dbReference>
<dbReference type="GO" id="GO:0016491">
    <property type="term" value="F:oxidoreductase activity"/>
    <property type="evidence" value="ECO:0007669"/>
    <property type="project" value="UniProtKB-KW"/>
</dbReference>
<dbReference type="InterPro" id="IPR036318">
    <property type="entry name" value="FAD-bd_PCMH-like_sf"/>
</dbReference>
<evidence type="ECO:0000256" key="1">
    <source>
        <dbReference type="ARBA" id="ARBA00001974"/>
    </source>
</evidence>
<evidence type="ECO:0000256" key="4">
    <source>
        <dbReference type="ARBA" id="ARBA00022827"/>
    </source>
</evidence>